<dbReference type="GO" id="GO:0005634">
    <property type="term" value="C:nucleus"/>
    <property type="evidence" value="ECO:0007669"/>
    <property type="project" value="UniProtKB-SubCell"/>
</dbReference>
<feature type="compositionally biased region" description="Low complexity" evidence="8">
    <location>
        <begin position="256"/>
        <end position="277"/>
    </location>
</feature>
<feature type="compositionally biased region" description="Polar residues" evidence="8">
    <location>
        <begin position="236"/>
        <end position="247"/>
    </location>
</feature>
<evidence type="ECO:0000256" key="2">
    <source>
        <dbReference type="ARBA" id="ARBA00022723"/>
    </source>
</evidence>
<feature type="compositionally biased region" description="Polar residues" evidence="8">
    <location>
        <begin position="46"/>
        <end position="61"/>
    </location>
</feature>
<accession>A0AAN6Y7X7</accession>
<keyword evidence="2" id="KW-0479">Metal-binding</keyword>
<evidence type="ECO:0000256" key="8">
    <source>
        <dbReference type="SAM" id="MobiDB-lite"/>
    </source>
</evidence>
<dbReference type="GO" id="GO:0000978">
    <property type="term" value="F:RNA polymerase II cis-regulatory region sequence-specific DNA binding"/>
    <property type="evidence" value="ECO:0007669"/>
    <property type="project" value="InterPro"/>
</dbReference>
<evidence type="ECO:0000256" key="7">
    <source>
        <dbReference type="PROSITE-ProRule" id="PRU00042"/>
    </source>
</evidence>
<feature type="compositionally biased region" description="Low complexity" evidence="8">
    <location>
        <begin position="93"/>
        <end position="112"/>
    </location>
</feature>
<evidence type="ECO:0000256" key="3">
    <source>
        <dbReference type="ARBA" id="ARBA00022737"/>
    </source>
</evidence>
<dbReference type="Pfam" id="PF00096">
    <property type="entry name" value="zf-C2H2"/>
    <property type="match status" value="2"/>
</dbReference>
<comment type="subcellular location">
    <subcellularLocation>
        <location evidence="1">Nucleus</location>
    </subcellularLocation>
</comment>
<name>A0AAN6Y7X7_9PEZI</name>
<feature type="region of interest" description="Disordered" evidence="8">
    <location>
        <begin position="431"/>
        <end position="453"/>
    </location>
</feature>
<dbReference type="Gene3D" id="3.30.160.60">
    <property type="entry name" value="Classic Zinc Finger"/>
    <property type="match status" value="1"/>
</dbReference>
<dbReference type="SUPFAM" id="SSF57667">
    <property type="entry name" value="beta-beta-alpha zinc fingers"/>
    <property type="match status" value="1"/>
</dbReference>
<dbReference type="GO" id="GO:0006351">
    <property type="term" value="P:DNA-templated transcription"/>
    <property type="evidence" value="ECO:0007669"/>
    <property type="project" value="InterPro"/>
</dbReference>
<dbReference type="SMART" id="SM00355">
    <property type="entry name" value="ZnF_C2H2"/>
    <property type="match status" value="2"/>
</dbReference>
<dbReference type="CDD" id="cd12148">
    <property type="entry name" value="fungal_TF_MHR"/>
    <property type="match status" value="1"/>
</dbReference>
<dbReference type="InterPro" id="IPR036236">
    <property type="entry name" value="Znf_C2H2_sf"/>
</dbReference>
<evidence type="ECO:0000259" key="9">
    <source>
        <dbReference type="PROSITE" id="PS50157"/>
    </source>
</evidence>
<feature type="compositionally biased region" description="Polar residues" evidence="8">
    <location>
        <begin position="289"/>
        <end position="322"/>
    </location>
</feature>
<evidence type="ECO:0000256" key="1">
    <source>
        <dbReference type="ARBA" id="ARBA00004123"/>
    </source>
</evidence>
<evidence type="ECO:0000256" key="5">
    <source>
        <dbReference type="ARBA" id="ARBA00022833"/>
    </source>
</evidence>
<evidence type="ECO:0000256" key="6">
    <source>
        <dbReference type="ARBA" id="ARBA00023242"/>
    </source>
</evidence>
<dbReference type="PROSITE" id="PS50157">
    <property type="entry name" value="ZINC_FINGER_C2H2_2"/>
    <property type="match status" value="1"/>
</dbReference>
<dbReference type="GO" id="GO:0000785">
    <property type="term" value="C:chromatin"/>
    <property type="evidence" value="ECO:0007669"/>
    <property type="project" value="TreeGrafter"/>
</dbReference>
<reference evidence="10" key="2">
    <citation type="submission" date="2023-05" db="EMBL/GenBank/DDBJ databases">
        <authorList>
            <consortium name="Lawrence Berkeley National Laboratory"/>
            <person name="Steindorff A."/>
            <person name="Hensen N."/>
            <person name="Bonometti L."/>
            <person name="Westerberg I."/>
            <person name="Brannstrom I.O."/>
            <person name="Guillou S."/>
            <person name="Cros-Aarteil S."/>
            <person name="Calhoun S."/>
            <person name="Haridas S."/>
            <person name="Kuo A."/>
            <person name="Mondo S."/>
            <person name="Pangilinan J."/>
            <person name="Riley R."/>
            <person name="Labutti K."/>
            <person name="Andreopoulos B."/>
            <person name="Lipzen A."/>
            <person name="Chen C."/>
            <person name="Yanf M."/>
            <person name="Daum C."/>
            <person name="Ng V."/>
            <person name="Clum A."/>
            <person name="Ohm R."/>
            <person name="Martin F."/>
            <person name="Silar P."/>
            <person name="Natvig D."/>
            <person name="Lalanne C."/>
            <person name="Gautier V."/>
            <person name="Ament-Velasquez S.L."/>
            <person name="Kruys A."/>
            <person name="Hutchinson M.I."/>
            <person name="Powell A.J."/>
            <person name="Barry K."/>
            <person name="Miller A.N."/>
            <person name="Grigoriev I.V."/>
            <person name="Debuchy R."/>
            <person name="Gladieux P."/>
            <person name="Thoren M.H."/>
            <person name="Johannesson H."/>
        </authorList>
    </citation>
    <scope>NUCLEOTIDE SEQUENCE</scope>
    <source>
        <strain evidence="10">PSN293</strain>
    </source>
</reference>
<keyword evidence="11" id="KW-1185">Reference proteome</keyword>
<dbReference type="InterPro" id="IPR051059">
    <property type="entry name" value="VerF-like"/>
</dbReference>
<organism evidence="10 11">
    <name type="scientific">Rhypophila decipiens</name>
    <dbReference type="NCBI Taxonomy" id="261697"/>
    <lineage>
        <taxon>Eukaryota</taxon>
        <taxon>Fungi</taxon>
        <taxon>Dikarya</taxon>
        <taxon>Ascomycota</taxon>
        <taxon>Pezizomycotina</taxon>
        <taxon>Sordariomycetes</taxon>
        <taxon>Sordariomycetidae</taxon>
        <taxon>Sordariales</taxon>
        <taxon>Naviculisporaceae</taxon>
        <taxon>Rhypophila</taxon>
    </lineage>
</organism>
<keyword evidence="6" id="KW-0539">Nucleus</keyword>
<proteinExistence type="predicted"/>
<protein>
    <submittedName>
        <fullName evidence="10">Transcription factor TDA9</fullName>
    </submittedName>
</protein>
<evidence type="ECO:0000313" key="10">
    <source>
        <dbReference type="EMBL" id="KAK4211092.1"/>
    </source>
</evidence>
<feature type="region of interest" description="Disordered" evidence="8">
    <location>
        <begin position="1"/>
        <end position="157"/>
    </location>
</feature>
<dbReference type="EMBL" id="MU858157">
    <property type="protein sequence ID" value="KAK4211092.1"/>
    <property type="molecule type" value="Genomic_DNA"/>
</dbReference>
<feature type="region of interest" description="Disordered" evidence="8">
    <location>
        <begin position="844"/>
        <end position="865"/>
    </location>
</feature>
<sequence>MASLKFIMDVNNEDLDDQPGHHTVHTNKRERPSGQSANMGQDHEASPNTQRHPRNVSSTGLAVQEDINPAPPASQSKRRGTSTRGSKSVGPISSSSSSLPTTTTARRPSTTSNDSMDPTSGGYGSGASSSSLGPARLHASNSPMRPMPPMPPNPHNIPMRLTPITGRVSRAKKGVPVHVCDICTPAKTFTRAEHLRRHQLSHQTPGYPCTYPGCDRAFHRPDLLARHQQRHEQEGDSVSSKTGSSVRGLQHPSLRQSPAGSSPVVSSSGQAVASPSSTADVPQTPGAPATQQSYSQLSSPAPGSHPSTPHTIYGRMSSSVSIINPAPPSSLGGGYQPVMEPYRPARSSSPRAMYMMTNPLPSLQIPDLPGLCHPNDDVSPFPSSASNSSTTYTPVSDIPGQPHRYWMQQPPSNSHRSPTSDWPRLVSPYPNVAQRDLNSPGGGSMDGMQAPPPPLFYPNHSSYSSGPQPQTFRGPMLDVSMTGYGPAEGGRGSGLSSASTSTFRALHQHSNSISSVRNSTPPPNTSSHTTAALVSSALPSRVDALASLGRQKEMMADTHPGLILDGIGVLGGLGVGYERYNEHDGAGRSPGGDHGTSGTDMLSALNLEMGGACGMPGVAMAIPLARPVRLAIPGYLEVYWSQVHPHLPIVHRPSFEQAPHDILRCAMAAVATQYLNGREDRIRGNHLHEYAWQEAKRVTQWDLQIMQAILLCEHFARFRGRKAVTKTSKLFESLYSRVSSPQFLATSLSLSSSFSSSSIPSDDGGLWLVDTGAWSPSTASVASSDSSWVSATPTTATNTTMSTAVSSYSVPPQMGTHPSTPWGSFSSAYSPSFNSPLRNVSSSNSSFGHGFASSPHTPSPPRVRASWSSLFAPKRSNQPTLSFPPQAQAGAGAFGHTYSQGIANQQVLYHNPAMFDHALHSAAADQHMSAEERWRTWLDVEQRRRLLAASFVTDGHAAIYQQQRRALDCHMNPPTIPLTGRSSALWEASSAEEWASLLDADPGAGVPTFVPPAEQITPESLQQHSPFDRMAILGVEMLRLPRRQLRSVTSVSANNSPVNEIESHTQHVGSQFDLDQPSQLQLSLQPDPQDPLSLEAEERIASLYRHCPVANTYLALHHTPLHDLLAVGGDSWVFSQKVLPATSFHEHQKRLKLWAEQYHRPAASSSNISASNSGIAGLNAARATVYAARAIILFLERGYNPRQPSGNAGMAPSWSTDMADYWGLYVCALICWAFGHRARTSSMMPMGGDTRQHQRHRSSSGGNSPISAGGGGSNGISSNTATIAAEEEVFAWLRMVAAPEVRLEDVIRVRGRREAGGVVGLVRRQLENDCVGGRSRLYVDAVGVLRKLEEGVNWKWF</sequence>
<reference evidence="10" key="1">
    <citation type="journal article" date="2023" name="Mol. Phylogenet. Evol.">
        <title>Genome-scale phylogeny and comparative genomics of the fungal order Sordariales.</title>
        <authorList>
            <person name="Hensen N."/>
            <person name="Bonometti L."/>
            <person name="Westerberg I."/>
            <person name="Brannstrom I.O."/>
            <person name="Guillou S."/>
            <person name="Cros-Aarteil S."/>
            <person name="Calhoun S."/>
            <person name="Haridas S."/>
            <person name="Kuo A."/>
            <person name="Mondo S."/>
            <person name="Pangilinan J."/>
            <person name="Riley R."/>
            <person name="LaButti K."/>
            <person name="Andreopoulos B."/>
            <person name="Lipzen A."/>
            <person name="Chen C."/>
            <person name="Yan M."/>
            <person name="Daum C."/>
            <person name="Ng V."/>
            <person name="Clum A."/>
            <person name="Steindorff A."/>
            <person name="Ohm R.A."/>
            <person name="Martin F."/>
            <person name="Silar P."/>
            <person name="Natvig D.O."/>
            <person name="Lalanne C."/>
            <person name="Gautier V."/>
            <person name="Ament-Velasquez S.L."/>
            <person name="Kruys A."/>
            <person name="Hutchinson M.I."/>
            <person name="Powell A.J."/>
            <person name="Barry K."/>
            <person name="Miller A.N."/>
            <person name="Grigoriev I.V."/>
            <person name="Debuchy R."/>
            <person name="Gladieux P."/>
            <person name="Hiltunen Thoren M."/>
            <person name="Johannesson H."/>
        </authorList>
    </citation>
    <scope>NUCLEOTIDE SEQUENCE</scope>
    <source>
        <strain evidence="10">PSN293</strain>
    </source>
</reference>
<feature type="region of interest" description="Disordered" evidence="8">
    <location>
        <begin position="482"/>
        <end position="535"/>
    </location>
</feature>
<dbReference type="GO" id="GO:0000981">
    <property type="term" value="F:DNA-binding transcription factor activity, RNA polymerase II-specific"/>
    <property type="evidence" value="ECO:0007669"/>
    <property type="project" value="InterPro"/>
</dbReference>
<feature type="compositionally biased region" description="Low complexity" evidence="8">
    <location>
        <begin position="844"/>
        <end position="854"/>
    </location>
</feature>
<dbReference type="Pfam" id="PF04082">
    <property type="entry name" value="Fungal_trans"/>
    <property type="match status" value="1"/>
</dbReference>
<dbReference type="GO" id="GO:0008270">
    <property type="term" value="F:zinc ion binding"/>
    <property type="evidence" value="ECO:0007669"/>
    <property type="project" value="UniProtKB-KW"/>
</dbReference>
<dbReference type="Proteomes" id="UP001301769">
    <property type="component" value="Unassembled WGS sequence"/>
</dbReference>
<dbReference type="PROSITE" id="PS00028">
    <property type="entry name" value="ZINC_FINGER_C2H2_1"/>
    <property type="match status" value="1"/>
</dbReference>
<feature type="compositionally biased region" description="Pro residues" evidence="8">
    <location>
        <begin position="145"/>
        <end position="155"/>
    </location>
</feature>
<keyword evidence="4 7" id="KW-0863">Zinc-finger</keyword>
<feature type="region of interest" description="Disordered" evidence="8">
    <location>
        <begin position="1244"/>
        <end position="1278"/>
    </location>
</feature>
<feature type="region of interest" description="Disordered" evidence="8">
    <location>
        <begin position="227"/>
        <end position="346"/>
    </location>
</feature>
<feature type="domain" description="C2H2-type" evidence="9">
    <location>
        <begin position="207"/>
        <end position="236"/>
    </location>
</feature>
<keyword evidence="3" id="KW-0677">Repeat</keyword>
<comment type="caution">
    <text evidence="10">The sequence shown here is derived from an EMBL/GenBank/DDBJ whole genome shotgun (WGS) entry which is preliminary data.</text>
</comment>
<gene>
    <name evidence="10" type="ORF">QBC37DRAFT_447010</name>
</gene>
<evidence type="ECO:0000313" key="11">
    <source>
        <dbReference type="Proteomes" id="UP001301769"/>
    </source>
</evidence>
<dbReference type="InterPro" id="IPR013087">
    <property type="entry name" value="Znf_C2H2_type"/>
</dbReference>
<dbReference type="PANTHER" id="PTHR40626:SF30">
    <property type="entry name" value="FINGER DOMAIN PROTEIN, PUTATIVE (AFU_ORTHOLOGUE AFUA_4G13600)-RELATED"/>
    <property type="match status" value="1"/>
</dbReference>
<dbReference type="PANTHER" id="PTHR40626">
    <property type="entry name" value="MIP31509P"/>
    <property type="match status" value="1"/>
</dbReference>
<feature type="compositionally biased region" description="Polar residues" evidence="8">
    <location>
        <begin position="494"/>
        <end position="517"/>
    </location>
</feature>
<keyword evidence="5" id="KW-0862">Zinc</keyword>
<evidence type="ECO:0000256" key="4">
    <source>
        <dbReference type="ARBA" id="ARBA00022771"/>
    </source>
</evidence>
<dbReference type="InterPro" id="IPR007219">
    <property type="entry name" value="XnlR_reg_dom"/>
</dbReference>